<dbReference type="NCBIfam" id="TIGR01640">
    <property type="entry name" value="F_box_assoc_1"/>
    <property type="match status" value="1"/>
</dbReference>
<protein>
    <recommendedName>
        <fullName evidence="1">F-box domain-containing protein</fullName>
    </recommendedName>
</protein>
<dbReference type="AlphaFoldDB" id="A0A978VQN1"/>
<accession>A0A978VQN1</accession>
<name>A0A978VQN1_ZIZJJ</name>
<dbReference type="Proteomes" id="UP000813462">
    <property type="component" value="Unassembled WGS sequence"/>
</dbReference>
<evidence type="ECO:0000313" key="3">
    <source>
        <dbReference type="Proteomes" id="UP000813462"/>
    </source>
</evidence>
<sequence length="401" mass="46506">MRKVKREVSSMAASLLAEKIANNDDLLDQILDRLPIKSLIRLQSVSKHWLSLVSTVYSRRNTRPNSASGLIMFCNSYTFIDFIDFNLRNTTHFKFSGGPGPLKSLPFLESNAKEGIDLLHACNGLLLFRTLDRNFYVANPTTKQCMKLPRPPSLARNNGCFIFNLAYDHCKSKHYFKVVCVTKSGYGSHKIEIYSSQTGRWKHSGFFNEYMHLNLDDYDGCSLGGVFWNGAIHWIRVGRLVYFNVEEGVLNIKGLPLPRDVDNMSKPRINWYFEESRDHLLFIATFLLNGFHDVNPEFDIYELERDYSKWTFKFHVDLRESVLPFVPKYNGIFHIIFVAPSKKDEESYMVLQTSGILVVYYYKTQTLTQIVSHPSRMINLPFQYFYPYIESVARLNLNADQ</sequence>
<dbReference type="PANTHER" id="PTHR35546:SF25">
    <property type="entry name" value="F-BOX DOMAIN-CONTAINING PROTEIN"/>
    <property type="match status" value="1"/>
</dbReference>
<comment type="caution">
    <text evidence="2">The sequence shown here is derived from an EMBL/GenBank/DDBJ whole genome shotgun (WGS) entry which is preliminary data.</text>
</comment>
<dbReference type="PANTHER" id="PTHR35546">
    <property type="entry name" value="F-BOX PROTEIN INTERACTION DOMAIN PROTEIN-RELATED"/>
    <property type="match status" value="1"/>
</dbReference>
<dbReference type="InterPro" id="IPR006527">
    <property type="entry name" value="F-box-assoc_dom_typ1"/>
</dbReference>
<dbReference type="InterPro" id="IPR001810">
    <property type="entry name" value="F-box_dom"/>
</dbReference>
<dbReference type="Pfam" id="PF00646">
    <property type="entry name" value="F-box"/>
    <property type="match status" value="1"/>
</dbReference>
<gene>
    <name evidence="2" type="ORF">FEM48_Zijuj03G0137400</name>
</gene>
<feature type="domain" description="F-box" evidence="1">
    <location>
        <begin position="22"/>
        <end position="62"/>
    </location>
</feature>
<evidence type="ECO:0000259" key="1">
    <source>
        <dbReference type="SMART" id="SM00256"/>
    </source>
</evidence>
<evidence type="ECO:0000313" key="2">
    <source>
        <dbReference type="EMBL" id="KAH7537856.1"/>
    </source>
</evidence>
<organism evidence="2 3">
    <name type="scientific">Ziziphus jujuba var. spinosa</name>
    <dbReference type="NCBI Taxonomy" id="714518"/>
    <lineage>
        <taxon>Eukaryota</taxon>
        <taxon>Viridiplantae</taxon>
        <taxon>Streptophyta</taxon>
        <taxon>Embryophyta</taxon>
        <taxon>Tracheophyta</taxon>
        <taxon>Spermatophyta</taxon>
        <taxon>Magnoliopsida</taxon>
        <taxon>eudicotyledons</taxon>
        <taxon>Gunneridae</taxon>
        <taxon>Pentapetalae</taxon>
        <taxon>rosids</taxon>
        <taxon>fabids</taxon>
        <taxon>Rosales</taxon>
        <taxon>Rhamnaceae</taxon>
        <taxon>Paliureae</taxon>
        <taxon>Ziziphus</taxon>
    </lineage>
</organism>
<dbReference type="SUPFAM" id="SSF81383">
    <property type="entry name" value="F-box domain"/>
    <property type="match status" value="1"/>
</dbReference>
<dbReference type="SMART" id="SM00256">
    <property type="entry name" value="FBOX"/>
    <property type="match status" value="1"/>
</dbReference>
<dbReference type="EMBL" id="JAEACU010000003">
    <property type="protein sequence ID" value="KAH7537856.1"/>
    <property type="molecule type" value="Genomic_DNA"/>
</dbReference>
<dbReference type="Gene3D" id="1.20.1280.50">
    <property type="match status" value="1"/>
</dbReference>
<reference evidence="2" key="1">
    <citation type="journal article" date="2021" name="Front. Plant Sci.">
        <title>Chromosome-Scale Genome Assembly for Chinese Sour Jujube and Insights Into Its Genome Evolution and Domestication Signature.</title>
        <authorList>
            <person name="Shen L.-Y."/>
            <person name="Luo H."/>
            <person name="Wang X.-L."/>
            <person name="Wang X.-M."/>
            <person name="Qiu X.-J."/>
            <person name="Liu H."/>
            <person name="Zhou S.-S."/>
            <person name="Jia K.-H."/>
            <person name="Nie S."/>
            <person name="Bao Y.-T."/>
            <person name="Zhang R.-G."/>
            <person name="Yun Q.-Z."/>
            <person name="Chai Y.-H."/>
            <person name="Lu J.-Y."/>
            <person name="Li Y."/>
            <person name="Zhao S.-W."/>
            <person name="Mao J.-F."/>
            <person name="Jia S.-G."/>
            <person name="Mao Y.-M."/>
        </authorList>
    </citation>
    <scope>NUCLEOTIDE SEQUENCE</scope>
    <source>
        <strain evidence="2">AT0</strain>
        <tissue evidence="2">Leaf</tissue>
    </source>
</reference>
<dbReference type="Pfam" id="PF07734">
    <property type="entry name" value="FBA_1"/>
    <property type="match status" value="1"/>
</dbReference>
<dbReference type="InterPro" id="IPR055290">
    <property type="entry name" value="At3g26010-like"/>
</dbReference>
<proteinExistence type="predicted"/>
<dbReference type="InterPro" id="IPR036047">
    <property type="entry name" value="F-box-like_dom_sf"/>
</dbReference>
<dbReference type="InterPro" id="IPR017451">
    <property type="entry name" value="F-box-assoc_interact_dom"/>
</dbReference>